<keyword evidence="3" id="KW-1185">Reference proteome</keyword>
<protein>
    <submittedName>
        <fullName evidence="2">Glyoxylase, beta-lactamase superfamily II</fullName>
    </submittedName>
</protein>
<comment type="caution">
    <text evidence="2">The sequence shown here is derived from an EMBL/GenBank/DDBJ whole genome shotgun (WGS) entry which is preliminary data.</text>
</comment>
<accession>A0A1I5W5Q2</accession>
<dbReference type="InterPro" id="IPR036866">
    <property type="entry name" value="RibonucZ/Hydroxyglut_hydro"/>
</dbReference>
<dbReference type="Pfam" id="PF00753">
    <property type="entry name" value="Lactamase_B"/>
    <property type="match status" value="1"/>
</dbReference>
<dbReference type="SUPFAM" id="SSF56281">
    <property type="entry name" value="Metallo-hydrolase/oxidoreductase"/>
    <property type="match status" value="1"/>
</dbReference>
<evidence type="ECO:0000313" key="2">
    <source>
        <dbReference type="EMBL" id="SFQ14576.1"/>
    </source>
</evidence>
<sequence>MENIYQITVPTPYQIGDVHLYVIVNDSITLIDAGVKTEKAWAAFKNQLASLHLTVEDIDQVILTHHHPDHVGLLHYLPSVPVYGHPHIEPWLTYKKSTAETYNSYFENLFLQLSVPYSYKSQIPRFEGQFKYGAEAKLAGTLSEGASPPLLKGWKVLHMPGHAGNHIALYHEEKEELIAGDVLLDKIVSNPLIEPPFFEGEHEKPQLEYNNSLQRLLSLKVQKLYPGHGKVIENVSELTRERMIKQRKKAESLLPFLEEGKTGFEICQHLFPHAYEKQLALTLSMTLAQLHYLEEVGYIQKVEKQGKWFFRKSEVKV</sequence>
<dbReference type="PANTHER" id="PTHR23131">
    <property type="entry name" value="ENDORIBONUCLEASE LACTB2"/>
    <property type="match status" value="1"/>
</dbReference>
<name>A0A1I5W5Q2_9BACI</name>
<dbReference type="InterPro" id="IPR050662">
    <property type="entry name" value="Sec-metab_biosynth-thioest"/>
</dbReference>
<dbReference type="Gene3D" id="3.60.15.10">
    <property type="entry name" value="Ribonuclease Z/Hydroxyacylglutathione hydrolase-like"/>
    <property type="match status" value="1"/>
</dbReference>
<dbReference type="PANTHER" id="PTHR23131:SF4">
    <property type="entry name" value="METALLO-BETA-LACTAMASE SUPERFAMILY POTEIN"/>
    <property type="match status" value="1"/>
</dbReference>
<feature type="domain" description="Metallo-beta-lactamase" evidence="1">
    <location>
        <begin position="17"/>
        <end position="228"/>
    </location>
</feature>
<reference evidence="2 3" key="1">
    <citation type="submission" date="2016-10" db="EMBL/GenBank/DDBJ databases">
        <authorList>
            <person name="Varghese N."/>
            <person name="Submissions S."/>
        </authorList>
    </citation>
    <scope>NUCLEOTIDE SEQUENCE [LARGE SCALE GENOMIC DNA]</scope>
    <source>
        <strain evidence="2 3">DSM 13796</strain>
    </source>
</reference>
<organism evidence="2 3">
    <name type="scientific">Priestia endophytica DSM 13796</name>
    <dbReference type="NCBI Taxonomy" id="1121089"/>
    <lineage>
        <taxon>Bacteria</taxon>
        <taxon>Bacillati</taxon>
        <taxon>Bacillota</taxon>
        <taxon>Bacilli</taxon>
        <taxon>Bacillales</taxon>
        <taxon>Bacillaceae</taxon>
        <taxon>Priestia</taxon>
    </lineage>
</organism>
<dbReference type="RefSeq" id="WP_061801899.1">
    <property type="nucleotide sequence ID" value="NZ_FOXX01000001.1"/>
</dbReference>
<dbReference type="SMART" id="SM00849">
    <property type="entry name" value="Lactamase_B"/>
    <property type="match status" value="1"/>
</dbReference>
<dbReference type="GeneID" id="93709163"/>
<dbReference type="Proteomes" id="UP000182762">
    <property type="component" value="Unassembled WGS sequence"/>
</dbReference>
<dbReference type="InterPro" id="IPR001279">
    <property type="entry name" value="Metallo-B-lactamas"/>
</dbReference>
<proteinExistence type="predicted"/>
<evidence type="ECO:0000313" key="3">
    <source>
        <dbReference type="Proteomes" id="UP000182762"/>
    </source>
</evidence>
<gene>
    <name evidence="2" type="ORF">SAMN02745910_00390</name>
</gene>
<dbReference type="EMBL" id="FOXX01000001">
    <property type="protein sequence ID" value="SFQ14576.1"/>
    <property type="molecule type" value="Genomic_DNA"/>
</dbReference>
<evidence type="ECO:0000259" key="1">
    <source>
        <dbReference type="SMART" id="SM00849"/>
    </source>
</evidence>